<evidence type="ECO:0000259" key="1">
    <source>
        <dbReference type="Pfam" id="PF13304"/>
    </source>
</evidence>
<dbReference type="AlphaFoldDB" id="A0A5N3S288"/>
<feature type="domain" description="ATPase AAA-type core" evidence="1">
    <location>
        <begin position="23"/>
        <end position="399"/>
    </location>
</feature>
<evidence type="ECO:0000313" key="3">
    <source>
        <dbReference type="Proteomes" id="UP000326687"/>
    </source>
</evidence>
<name>A0A5N3S288_9VIBR</name>
<dbReference type="Proteomes" id="UP000326687">
    <property type="component" value="Unassembled WGS sequence"/>
</dbReference>
<dbReference type="Gene3D" id="3.40.50.300">
    <property type="entry name" value="P-loop containing nucleotide triphosphate hydrolases"/>
    <property type="match status" value="1"/>
</dbReference>
<accession>A0A5N3S288</accession>
<proteinExistence type="predicted"/>
<sequence>MIEAIRVRNYKSVVDMKLRFGQVNVFIGENGSGKSNILEAMAMAAASEKNSLTKGYLVSRGIRVIDDTELMSSNFHDAVKDQPIMIDVYPTDDLGSLSPKSLPYQEYLINSHLVDNSFIRFDFKKKVFMKVEEELLEVGNSPVDEFYEKRIAKRKQIDEISNKLKSHSANADKLFEALSNSIKDEKFQGREIVNKLGNTNSIDEFIDQLSTLVSEEDVKEAESFKKVSADLVEEVNQGVQSLVDFIVFTPENTALRNFYKEGQVEPLGVHGEGLLRTLRSLRLKTGAMKDIEEALSLFGWYDSFTIPENLSDVEDKIFIKDKFIRSEFDQRSANEGFLFVLFYMALIVSENTPKIFAIDNVDTSLNPKLCRRLMEVITKLCVKYDKQVFLTTHNPAILDGVDLKDSKNKLFVVSRDYDGETIAKPVSKDKNFKESDGKKLKFSEAFLRGYIGGLPKGF</sequence>
<dbReference type="PANTHER" id="PTHR43581:SF4">
    <property type="entry name" value="ATP_GTP PHOSPHATASE"/>
    <property type="match status" value="1"/>
</dbReference>
<dbReference type="InterPro" id="IPR051396">
    <property type="entry name" value="Bact_Antivir_Def_Nuclease"/>
</dbReference>
<dbReference type="InterPro" id="IPR027417">
    <property type="entry name" value="P-loop_NTPase"/>
</dbReference>
<dbReference type="PANTHER" id="PTHR43581">
    <property type="entry name" value="ATP/GTP PHOSPHATASE"/>
    <property type="match status" value="1"/>
</dbReference>
<comment type="caution">
    <text evidence="2">The sequence shown here is derived from an EMBL/GenBank/DDBJ whole genome shotgun (WGS) entry which is preliminary data.</text>
</comment>
<dbReference type="EMBL" id="VXDD01000003">
    <property type="protein sequence ID" value="KAB0300729.1"/>
    <property type="molecule type" value="Genomic_DNA"/>
</dbReference>
<dbReference type="Pfam" id="PF13304">
    <property type="entry name" value="AAA_21"/>
    <property type="match status" value="1"/>
</dbReference>
<organism evidence="2 3">
    <name type="scientific">Vibrio fortis</name>
    <dbReference type="NCBI Taxonomy" id="212667"/>
    <lineage>
        <taxon>Bacteria</taxon>
        <taxon>Pseudomonadati</taxon>
        <taxon>Pseudomonadota</taxon>
        <taxon>Gammaproteobacteria</taxon>
        <taxon>Vibrionales</taxon>
        <taxon>Vibrionaceae</taxon>
        <taxon>Vibrio</taxon>
    </lineage>
</organism>
<reference evidence="2 3" key="1">
    <citation type="submission" date="2019-09" db="EMBL/GenBank/DDBJ databases">
        <title>Vibrio Fortis S7-72.</title>
        <authorList>
            <person name="Das S.K."/>
        </authorList>
    </citation>
    <scope>NUCLEOTIDE SEQUENCE [LARGE SCALE GENOMIC DNA]</scope>
    <source>
        <strain evidence="2 3">S7-72</strain>
    </source>
</reference>
<dbReference type="InterPro" id="IPR003959">
    <property type="entry name" value="ATPase_AAA_core"/>
</dbReference>
<gene>
    <name evidence="2" type="ORF">F2Z80_16545</name>
</gene>
<protein>
    <submittedName>
        <fullName evidence="2">AAA family ATPase</fullName>
    </submittedName>
</protein>
<evidence type="ECO:0000313" key="2">
    <source>
        <dbReference type="EMBL" id="KAB0300729.1"/>
    </source>
</evidence>
<dbReference type="RefSeq" id="WP_150896458.1">
    <property type="nucleotide sequence ID" value="NZ_VXDD01000003.1"/>
</dbReference>
<dbReference type="GO" id="GO:0016887">
    <property type="term" value="F:ATP hydrolysis activity"/>
    <property type="evidence" value="ECO:0007669"/>
    <property type="project" value="InterPro"/>
</dbReference>
<dbReference type="SUPFAM" id="SSF52540">
    <property type="entry name" value="P-loop containing nucleoside triphosphate hydrolases"/>
    <property type="match status" value="1"/>
</dbReference>
<dbReference type="GO" id="GO:0005524">
    <property type="term" value="F:ATP binding"/>
    <property type="evidence" value="ECO:0007669"/>
    <property type="project" value="InterPro"/>
</dbReference>